<feature type="region of interest" description="Disordered" evidence="1">
    <location>
        <begin position="62"/>
        <end position="88"/>
    </location>
</feature>
<sequence length="205" mass="23185">MILLNKRTCTTSVQVRVLLNTAAGAVAIHKPVECLVIDDDEPEFIMGQDLLRALGIDIDRQRTEDREDENDDLDEEGLRSGPNPTDNDLHDAIEKMLHAALEHGFPRRLEPKLRAIVLKHDVWRLALGNGPPAKVEPLNVRLKEGAKSIKSKPRQYPPDVRSFLREFNAKLVELGWVYENPATRWPAQCCLYERLACLSTNTAKC</sequence>
<keyword evidence="3" id="KW-1185">Reference proteome</keyword>
<protein>
    <submittedName>
        <fullName evidence="2">Uncharacterized protein</fullName>
    </submittedName>
</protein>
<evidence type="ECO:0000256" key="1">
    <source>
        <dbReference type="SAM" id="MobiDB-lite"/>
    </source>
</evidence>
<organism evidence="2 3">
    <name type="scientific">Phytophthora megakarya</name>
    <dbReference type="NCBI Taxonomy" id="4795"/>
    <lineage>
        <taxon>Eukaryota</taxon>
        <taxon>Sar</taxon>
        <taxon>Stramenopiles</taxon>
        <taxon>Oomycota</taxon>
        <taxon>Peronosporomycetes</taxon>
        <taxon>Peronosporales</taxon>
        <taxon>Peronosporaceae</taxon>
        <taxon>Phytophthora</taxon>
    </lineage>
</organism>
<dbReference type="EMBL" id="NBNE01010451">
    <property type="protein sequence ID" value="OWY97439.1"/>
    <property type="molecule type" value="Genomic_DNA"/>
</dbReference>
<accession>A0A225UZ23</accession>
<evidence type="ECO:0000313" key="2">
    <source>
        <dbReference type="EMBL" id="OWY97439.1"/>
    </source>
</evidence>
<comment type="caution">
    <text evidence="2">The sequence shown here is derived from an EMBL/GenBank/DDBJ whole genome shotgun (WGS) entry which is preliminary data.</text>
</comment>
<gene>
    <name evidence="2" type="ORF">PHMEG_00032024</name>
</gene>
<dbReference type="AlphaFoldDB" id="A0A225UZ23"/>
<reference evidence="3" key="1">
    <citation type="submission" date="2017-03" db="EMBL/GenBank/DDBJ databases">
        <title>Phytopthora megakarya and P. palmivora, two closely related causual agents of cacao black pod achieved similar genome size and gene model numbers by different mechanisms.</title>
        <authorList>
            <person name="Ali S."/>
            <person name="Shao J."/>
            <person name="Larry D.J."/>
            <person name="Kronmiller B."/>
            <person name="Shen D."/>
            <person name="Strem M.D."/>
            <person name="Melnick R.L."/>
            <person name="Guiltinan M.J."/>
            <person name="Tyler B.M."/>
            <person name="Meinhardt L.W."/>
            <person name="Bailey B.A."/>
        </authorList>
    </citation>
    <scope>NUCLEOTIDE SEQUENCE [LARGE SCALE GENOMIC DNA]</scope>
    <source>
        <strain evidence="3">zdho120</strain>
    </source>
</reference>
<dbReference type="Proteomes" id="UP000198211">
    <property type="component" value="Unassembled WGS sequence"/>
</dbReference>
<feature type="compositionally biased region" description="Acidic residues" evidence="1">
    <location>
        <begin position="66"/>
        <end position="75"/>
    </location>
</feature>
<dbReference type="OrthoDB" id="128789at2759"/>
<evidence type="ECO:0000313" key="3">
    <source>
        <dbReference type="Proteomes" id="UP000198211"/>
    </source>
</evidence>
<proteinExistence type="predicted"/>
<name>A0A225UZ23_9STRA</name>